<gene>
    <name evidence="6" type="ORF">GCM10008090_04500</name>
</gene>
<keyword evidence="7" id="KW-1185">Reference proteome</keyword>
<name>A0A918RIE4_9GAMM</name>
<dbReference type="InterPro" id="IPR050997">
    <property type="entry name" value="MAPEG"/>
</dbReference>
<reference evidence="6" key="2">
    <citation type="submission" date="2020-09" db="EMBL/GenBank/DDBJ databases">
        <authorList>
            <person name="Sun Q."/>
            <person name="Kim S."/>
        </authorList>
    </citation>
    <scope>NUCLEOTIDE SEQUENCE</scope>
    <source>
        <strain evidence="6">KCTC 12711</strain>
    </source>
</reference>
<protein>
    <submittedName>
        <fullName evidence="6">Membrane protein</fullName>
    </submittedName>
</protein>
<feature type="transmembrane region" description="Helical" evidence="5">
    <location>
        <begin position="106"/>
        <end position="126"/>
    </location>
</feature>
<keyword evidence="2 5" id="KW-0812">Transmembrane</keyword>
<dbReference type="Gene3D" id="1.20.120.550">
    <property type="entry name" value="Membrane associated eicosanoid/glutathione metabolism-like domain"/>
    <property type="match status" value="1"/>
</dbReference>
<comment type="caution">
    <text evidence="6">The sequence shown here is derived from an EMBL/GenBank/DDBJ whole genome shotgun (WGS) entry which is preliminary data.</text>
</comment>
<accession>A0A918RIE4</accession>
<dbReference type="Proteomes" id="UP000614811">
    <property type="component" value="Unassembled WGS sequence"/>
</dbReference>
<feature type="transmembrane region" description="Helical" evidence="5">
    <location>
        <begin position="6"/>
        <end position="24"/>
    </location>
</feature>
<keyword evidence="3 5" id="KW-1133">Transmembrane helix</keyword>
<feature type="transmembrane region" description="Helical" evidence="5">
    <location>
        <begin position="59"/>
        <end position="86"/>
    </location>
</feature>
<evidence type="ECO:0000256" key="1">
    <source>
        <dbReference type="ARBA" id="ARBA00004141"/>
    </source>
</evidence>
<keyword evidence="4 5" id="KW-0472">Membrane</keyword>
<dbReference type="GO" id="GO:0004602">
    <property type="term" value="F:glutathione peroxidase activity"/>
    <property type="evidence" value="ECO:0007669"/>
    <property type="project" value="TreeGrafter"/>
</dbReference>
<dbReference type="RefSeq" id="WP_189398377.1">
    <property type="nucleotide sequence ID" value="NZ_BMXA01000001.1"/>
</dbReference>
<evidence type="ECO:0000313" key="7">
    <source>
        <dbReference type="Proteomes" id="UP000614811"/>
    </source>
</evidence>
<comment type="subcellular location">
    <subcellularLocation>
        <location evidence="1">Membrane</location>
        <topology evidence="1">Multi-pass membrane protein</topology>
    </subcellularLocation>
</comment>
<evidence type="ECO:0000256" key="2">
    <source>
        <dbReference type="ARBA" id="ARBA00022692"/>
    </source>
</evidence>
<evidence type="ECO:0000313" key="6">
    <source>
        <dbReference type="EMBL" id="GGZ99047.1"/>
    </source>
</evidence>
<dbReference type="GO" id="GO:0004364">
    <property type="term" value="F:glutathione transferase activity"/>
    <property type="evidence" value="ECO:0007669"/>
    <property type="project" value="TreeGrafter"/>
</dbReference>
<organism evidence="6 7">
    <name type="scientific">Arenicella chitinivorans</name>
    <dbReference type="NCBI Taxonomy" id="1329800"/>
    <lineage>
        <taxon>Bacteria</taxon>
        <taxon>Pseudomonadati</taxon>
        <taxon>Pseudomonadota</taxon>
        <taxon>Gammaproteobacteria</taxon>
        <taxon>Arenicellales</taxon>
        <taxon>Arenicellaceae</taxon>
        <taxon>Arenicella</taxon>
    </lineage>
</organism>
<evidence type="ECO:0000256" key="3">
    <source>
        <dbReference type="ARBA" id="ARBA00022989"/>
    </source>
</evidence>
<evidence type="ECO:0000256" key="4">
    <source>
        <dbReference type="ARBA" id="ARBA00023136"/>
    </source>
</evidence>
<sequence>MTLHYVALVSVLILAQYIYFIALAGQARGKEGVKAPAMTGGVRFERALRVQLNTLEQMVLALPALWLCATFFRPDVAAGLGVVYLIGRFLYARGYLSDEPSRRGPGMLITGLASVVMLLLTVFGVIRDLL</sequence>
<dbReference type="PANTHER" id="PTHR10250:SF15">
    <property type="entry name" value="MICROSOMAL GLUTATHIONE S-TRANSFERASE-RELATED"/>
    <property type="match status" value="1"/>
</dbReference>
<dbReference type="InterPro" id="IPR023352">
    <property type="entry name" value="MAPEG-like_dom_sf"/>
</dbReference>
<dbReference type="Pfam" id="PF01124">
    <property type="entry name" value="MAPEG"/>
    <property type="match status" value="1"/>
</dbReference>
<dbReference type="SUPFAM" id="SSF161084">
    <property type="entry name" value="MAPEG domain-like"/>
    <property type="match status" value="1"/>
</dbReference>
<proteinExistence type="predicted"/>
<evidence type="ECO:0000256" key="5">
    <source>
        <dbReference type="SAM" id="Phobius"/>
    </source>
</evidence>
<dbReference type="GO" id="GO:0006691">
    <property type="term" value="P:leukotriene metabolic process"/>
    <property type="evidence" value="ECO:0007669"/>
    <property type="project" value="UniProtKB-ARBA"/>
</dbReference>
<dbReference type="EMBL" id="BMXA01000001">
    <property type="protein sequence ID" value="GGZ99047.1"/>
    <property type="molecule type" value="Genomic_DNA"/>
</dbReference>
<dbReference type="InterPro" id="IPR001129">
    <property type="entry name" value="Membr-assoc_MAPEG"/>
</dbReference>
<reference evidence="6" key="1">
    <citation type="journal article" date="2014" name="Int. J. Syst. Evol. Microbiol.">
        <title>Complete genome sequence of Corynebacterium casei LMG S-19264T (=DSM 44701T), isolated from a smear-ripened cheese.</title>
        <authorList>
            <consortium name="US DOE Joint Genome Institute (JGI-PGF)"/>
            <person name="Walter F."/>
            <person name="Albersmeier A."/>
            <person name="Kalinowski J."/>
            <person name="Ruckert C."/>
        </authorList>
    </citation>
    <scope>NUCLEOTIDE SEQUENCE</scope>
    <source>
        <strain evidence="6">KCTC 12711</strain>
    </source>
</reference>
<dbReference type="GO" id="GO:0016020">
    <property type="term" value="C:membrane"/>
    <property type="evidence" value="ECO:0007669"/>
    <property type="project" value="UniProtKB-SubCell"/>
</dbReference>
<dbReference type="AlphaFoldDB" id="A0A918RIE4"/>
<dbReference type="PANTHER" id="PTHR10250">
    <property type="entry name" value="MICROSOMAL GLUTATHIONE S-TRANSFERASE"/>
    <property type="match status" value="1"/>
</dbReference>